<dbReference type="AlphaFoldDB" id="A0A1V3Y276"/>
<feature type="domain" description="Transcobalamin-like C-terminal" evidence="2">
    <location>
        <begin position="62"/>
        <end position="124"/>
    </location>
</feature>
<gene>
    <name evidence="3" type="ORF">CCE30_06835</name>
    <name evidence="4" type="ORF">CYJ86_05165</name>
    <name evidence="5" type="ORF">J3E67_001489</name>
</gene>
<dbReference type="Proteomes" id="UP000234740">
    <property type="component" value="Unassembled WGS sequence"/>
</dbReference>
<accession>A0A1V3Y276</accession>
<evidence type="ECO:0000313" key="4">
    <source>
        <dbReference type="EMBL" id="PKZ91871.1"/>
    </source>
</evidence>
<evidence type="ECO:0000313" key="5">
    <source>
        <dbReference type="EMBL" id="QTD67108.1"/>
    </source>
</evidence>
<feature type="signal peptide" evidence="1">
    <location>
        <begin position="1"/>
        <end position="22"/>
    </location>
</feature>
<evidence type="ECO:0000313" key="3">
    <source>
        <dbReference type="EMBL" id="ART98624.1"/>
    </source>
</evidence>
<keyword evidence="1" id="KW-0732">Signal</keyword>
<sequence length="128" mass="14805">MKNTKKLSIFAAIILFFTFSLTGCQNNQEKAKPKTDQITVTYTLKDNKKTFANKKVHLKKNSTVATGLKKNWKVKSQKEFITAIDGKSQNPQKKIYWTYTVNGKMVNKSAYQQKLKNKDKVVFTRSKY</sequence>
<dbReference type="OrthoDB" id="2870483at2"/>
<reference evidence="5" key="3">
    <citation type="submission" date="2021-03" db="EMBL/GenBank/DDBJ databases">
        <title>Whole genome sequence of Lactobacillus gasseri HL75.</title>
        <authorList>
            <person name="Kim J.-M."/>
            <person name="Chung S.H."/>
            <person name="Kim J.-S."/>
        </authorList>
    </citation>
    <scope>NUCLEOTIDE SEQUENCE</scope>
    <source>
        <strain evidence="5">HL75</strain>
    </source>
</reference>
<dbReference type="PROSITE" id="PS51257">
    <property type="entry name" value="PROKAR_LIPOPROTEIN"/>
    <property type="match status" value="1"/>
</dbReference>
<evidence type="ECO:0000313" key="6">
    <source>
        <dbReference type="Proteomes" id="UP000195798"/>
    </source>
</evidence>
<protein>
    <submittedName>
        <fullName evidence="4">DUF4430 domain-containing protein</fullName>
    </submittedName>
</protein>
<dbReference type="RefSeq" id="WP_003648297.1">
    <property type="nucleotide sequence ID" value="NZ_CABHMU010000003.1"/>
</dbReference>
<dbReference type="EMBL" id="PKKC01000001">
    <property type="protein sequence ID" value="PKZ91871.1"/>
    <property type="molecule type" value="Genomic_DNA"/>
</dbReference>
<dbReference type="EMBL" id="CP071801">
    <property type="protein sequence ID" value="QTD67108.1"/>
    <property type="molecule type" value="Genomic_DNA"/>
</dbReference>
<evidence type="ECO:0000259" key="2">
    <source>
        <dbReference type="Pfam" id="PF14478"/>
    </source>
</evidence>
<evidence type="ECO:0000256" key="1">
    <source>
        <dbReference type="SAM" id="SignalP"/>
    </source>
</evidence>
<dbReference type="InterPro" id="IPR027954">
    <property type="entry name" value="Transcobalamin-like_C"/>
</dbReference>
<reference evidence="3 6" key="1">
    <citation type="submission" date="2017-05" db="EMBL/GenBank/DDBJ databases">
        <authorList>
            <person name="Oh N.-S."/>
        </authorList>
    </citation>
    <scope>NUCLEOTIDE SEQUENCE [LARGE SCALE GENOMIC DNA]</scope>
    <source>
        <strain evidence="3 6">4M13</strain>
    </source>
</reference>
<dbReference type="Pfam" id="PF14478">
    <property type="entry name" value="DUF4430"/>
    <property type="match status" value="1"/>
</dbReference>
<dbReference type="Gene3D" id="2.170.130.30">
    <property type="match status" value="1"/>
</dbReference>
<reference evidence="4 7" key="2">
    <citation type="submission" date="2017-12" db="EMBL/GenBank/DDBJ databases">
        <title>Phylogenetic diversity of female urinary microbiome.</title>
        <authorList>
            <person name="Thomas-White K."/>
            <person name="Wolfe A.J."/>
        </authorList>
    </citation>
    <scope>NUCLEOTIDE SEQUENCE [LARGE SCALE GENOMIC DNA]</scope>
    <source>
        <strain evidence="4 7">UMB0099</strain>
    </source>
</reference>
<organism evidence="4 7">
    <name type="scientific">Lactobacillus gasseri</name>
    <dbReference type="NCBI Taxonomy" id="1596"/>
    <lineage>
        <taxon>Bacteria</taxon>
        <taxon>Bacillati</taxon>
        <taxon>Bacillota</taxon>
        <taxon>Bacilli</taxon>
        <taxon>Lactobacillales</taxon>
        <taxon>Lactobacillaceae</taxon>
        <taxon>Lactobacillus</taxon>
    </lineage>
</organism>
<feature type="chain" id="PRO_5043151315" evidence="1">
    <location>
        <begin position="23"/>
        <end position="128"/>
    </location>
</feature>
<dbReference type="Proteomes" id="UP000195798">
    <property type="component" value="Chromosome"/>
</dbReference>
<evidence type="ECO:0000313" key="7">
    <source>
        <dbReference type="Proteomes" id="UP000234740"/>
    </source>
</evidence>
<dbReference type="Proteomes" id="UP000663932">
    <property type="component" value="Chromosome"/>
</dbReference>
<dbReference type="GeneID" id="48925473"/>
<dbReference type="EMBL" id="CP021427">
    <property type="protein sequence ID" value="ART98624.1"/>
    <property type="molecule type" value="Genomic_DNA"/>
</dbReference>
<proteinExistence type="predicted"/>
<name>A0A1V3Y276_LACGS</name>